<dbReference type="AlphaFoldDB" id="A0AAV9VS21"/>
<proteinExistence type="predicted"/>
<dbReference type="EMBL" id="JAVHJL010000012">
    <property type="protein sequence ID" value="KAK6495960.1"/>
    <property type="molecule type" value="Genomic_DNA"/>
</dbReference>
<evidence type="ECO:0000313" key="1">
    <source>
        <dbReference type="EMBL" id="KAK6495960.1"/>
    </source>
</evidence>
<accession>A0AAV9VS21</accession>
<reference evidence="1 2" key="1">
    <citation type="submission" date="2023-08" db="EMBL/GenBank/DDBJ databases">
        <authorList>
            <person name="Palmer J.M."/>
        </authorList>
    </citation>
    <scope>NUCLEOTIDE SEQUENCE [LARGE SCALE GENOMIC DNA]</scope>
    <source>
        <strain evidence="1 2">TWF481</strain>
    </source>
</reference>
<organism evidence="1 2">
    <name type="scientific">Arthrobotrys musiformis</name>
    <dbReference type="NCBI Taxonomy" id="47236"/>
    <lineage>
        <taxon>Eukaryota</taxon>
        <taxon>Fungi</taxon>
        <taxon>Dikarya</taxon>
        <taxon>Ascomycota</taxon>
        <taxon>Pezizomycotina</taxon>
        <taxon>Orbiliomycetes</taxon>
        <taxon>Orbiliales</taxon>
        <taxon>Orbiliaceae</taxon>
        <taxon>Arthrobotrys</taxon>
    </lineage>
</organism>
<comment type="caution">
    <text evidence="1">The sequence shown here is derived from an EMBL/GenBank/DDBJ whole genome shotgun (WGS) entry which is preliminary data.</text>
</comment>
<gene>
    <name evidence="1" type="ORF">TWF481_003005</name>
</gene>
<protein>
    <submittedName>
        <fullName evidence="1">Uncharacterized protein</fullName>
    </submittedName>
</protein>
<evidence type="ECO:0000313" key="2">
    <source>
        <dbReference type="Proteomes" id="UP001370758"/>
    </source>
</evidence>
<dbReference type="Proteomes" id="UP001370758">
    <property type="component" value="Unassembled WGS sequence"/>
</dbReference>
<keyword evidence="2" id="KW-1185">Reference proteome</keyword>
<name>A0AAV9VS21_9PEZI</name>
<sequence>MSGKGATRSRSHEDNKIFGDRDNVVETMKILLQATGCNANFWKGTRTVTILARSKINIATKSHS</sequence>